<gene>
    <name evidence="1" type="ORF">PoB_000277000</name>
</gene>
<name>A0AAV3XZL0_9GAST</name>
<evidence type="ECO:0000313" key="1">
    <source>
        <dbReference type="EMBL" id="GFN76264.1"/>
    </source>
</evidence>
<dbReference type="Proteomes" id="UP000735302">
    <property type="component" value="Unassembled WGS sequence"/>
</dbReference>
<keyword evidence="2" id="KW-1185">Reference proteome</keyword>
<protein>
    <submittedName>
        <fullName evidence="1">Uncharacterized protein</fullName>
    </submittedName>
</protein>
<sequence>MVYLEYCLSWCLDFPDDFDRLTASHRSGTFPRPSLPLTAATQANMAASGAILIGSHHRDGTSSIAAEQQDVIDFNALPRSHLVRPFCALGNFPPLTPAL</sequence>
<dbReference type="AlphaFoldDB" id="A0AAV3XZL0"/>
<organism evidence="1 2">
    <name type="scientific">Plakobranchus ocellatus</name>
    <dbReference type="NCBI Taxonomy" id="259542"/>
    <lineage>
        <taxon>Eukaryota</taxon>
        <taxon>Metazoa</taxon>
        <taxon>Spiralia</taxon>
        <taxon>Lophotrochozoa</taxon>
        <taxon>Mollusca</taxon>
        <taxon>Gastropoda</taxon>
        <taxon>Heterobranchia</taxon>
        <taxon>Euthyneura</taxon>
        <taxon>Panpulmonata</taxon>
        <taxon>Sacoglossa</taxon>
        <taxon>Placobranchoidea</taxon>
        <taxon>Plakobranchidae</taxon>
        <taxon>Plakobranchus</taxon>
    </lineage>
</organism>
<dbReference type="EMBL" id="BLXT01000370">
    <property type="protein sequence ID" value="GFN76264.1"/>
    <property type="molecule type" value="Genomic_DNA"/>
</dbReference>
<comment type="caution">
    <text evidence="1">The sequence shown here is derived from an EMBL/GenBank/DDBJ whole genome shotgun (WGS) entry which is preliminary data.</text>
</comment>
<proteinExistence type="predicted"/>
<evidence type="ECO:0000313" key="2">
    <source>
        <dbReference type="Proteomes" id="UP000735302"/>
    </source>
</evidence>
<reference evidence="1 2" key="1">
    <citation type="journal article" date="2021" name="Elife">
        <title>Chloroplast acquisition without the gene transfer in kleptoplastic sea slugs, Plakobranchus ocellatus.</title>
        <authorList>
            <person name="Maeda T."/>
            <person name="Takahashi S."/>
            <person name="Yoshida T."/>
            <person name="Shimamura S."/>
            <person name="Takaki Y."/>
            <person name="Nagai Y."/>
            <person name="Toyoda A."/>
            <person name="Suzuki Y."/>
            <person name="Arimoto A."/>
            <person name="Ishii H."/>
            <person name="Satoh N."/>
            <person name="Nishiyama T."/>
            <person name="Hasebe M."/>
            <person name="Maruyama T."/>
            <person name="Minagawa J."/>
            <person name="Obokata J."/>
            <person name="Shigenobu S."/>
        </authorList>
    </citation>
    <scope>NUCLEOTIDE SEQUENCE [LARGE SCALE GENOMIC DNA]</scope>
</reference>
<accession>A0AAV3XZL0</accession>